<dbReference type="AlphaFoldDB" id="A0A2S8BE32"/>
<comment type="caution">
    <text evidence="2">The sequence shown here is derived from an EMBL/GenBank/DDBJ whole genome shotgun (WGS) entry which is preliminary data.</text>
</comment>
<organism evidence="2 3">
    <name type="scientific">Mycobacterium talmoniae</name>
    <dbReference type="NCBI Taxonomy" id="1858794"/>
    <lineage>
        <taxon>Bacteria</taxon>
        <taxon>Bacillati</taxon>
        <taxon>Actinomycetota</taxon>
        <taxon>Actinomycetes</taxon>
        <taxon>Mycobacteriales</taxon>
        <taxon>Mycobacteriaceae</taxon>
        <taxon>Mycobacterium</taxon>
    </lineage>
</organism>
<proteinExistence type="predicted"/>
<dbReference type="EMBL" id="PPEA01000695">
    <property type="protein sequence ID" value="PQM44895.1"/>
    <property type="molecule type" value="Genomic_DNA"/>
</dbReference>
<reference evidence="2 3" key="1">
    <citation type="journal article" date="2017" name="Int. J. Syst. Evol. Microbiol.">
        <title>Mycobacterium talmoniae sp. nov., a slowly growing mycobacterium isolated from human respiratory samples.</title>
        <authorList>
            <person name="Davidson R.M."/>
            <person name="DeGroote M.A."/>
            <person name="Marola J.L."/>
            <person name="Buss S."/>
            <person name="Jones V."/>
            <person name="McNeil M.R."/>
            <person name="Freifeld A.G."/>
            <person name="Elaine Epperson L."/>
            <person name="Hasan N.A."/>
            <person name="Jackson M."/>
            <person name="Iwen P.C."/>
            <person name="Salfinger M."/>
            <person name="Strong M."/>
        </authorList>
    </citation>
    <scope>NUCLEOTIDE SEQUENCE [LARGE SCALE GENOMIC DNA]</scope>
    <source>
        <strain evidence="2 3">ATCC BAA-2683</strain>
    </source>
</reference>
<evidence type="ECO:0000256" key="1">
    <source>
        <dbReference type="SAM" id="MobiDB-lite"/>
    </source>
</evidence>
<sequence length="58" mass="6220">MLRSSTRATRSPQRPVASSSTPRSWLLITSREVSVCSSVIPPTTLRSVVVASCSTPTM</sequence>
<protein>
    <submittedName>
        <fullName evidence="2">Uncharacterized protein</fullName>
    </submittedName>
</protein>
<dbReference type="Proteomes" id="UP000238296">
    <property type="component" value="Unassembled WGS sequence"/>
</dbReference>
<accession>A0A2S8BE32</accession>
<evidence type="ECO:0000313" key="2">
    <source>
        <dbReference type="EMBL" id="PQM44895.1"/>
    </source>
</evidence>
<gene>
    <name evidence="2" type="ORF">C1Y40_04942</name>
</gene>
<feature type="region of interest" description="Disordered" evidence="1">
    <location>
        <begin position="1"/>
        <end position="21"/>
    </location>
</feature>
<name>A0A2S8BE32_9MYCO</name>
<evidence type="ECO:0000313" key="3">
    <source>
        <dbReference type="Proteomes" id="UP000238296"/>
    </source>
</evidence>